<dbReference type="PANTHER" id="PTHR21426:SF12">
    <property type="entry name" value="EXOCYST COMPLEX COMPONENT 8"/>
    <property type="match status" value="1"/>
</dbReference>
<dbReference type="InterPro" id="IPR032403">
    <property type="entry name" value="Exo84_C"/>
</dbReference>
<feature type="region of interest" description="Disordered" evidence="5">
    <location>
        <begin position="1"/>
        <end position="46"/>
    </location>
</feature>
<dbReference type="GO" id="GO:0015031">
    <property type="term" value="P:protein transport"/>
    <property type="evidence" value="ECO:0007669"/>
    <property type="project" value="UniProtKB-KW"/>
</dbReference>
<organism evidence="7">
    <name type="scientific">Spongospora subterranea</name>
    <dbReference type="NCBI Taxonomy" id="70186"/>
    <lineage>
        <taxon>Eukaryota</taxon>
        <taxon>Sar</taxon>
        <taxon>Rhizaria</taxon>
        <taxon>Endomyxa</taxon>
        <taxon>Phytomyxea</taxon>
        <taxon>Plasmodiophorida</taxon>
        <taxon>Plasmodiophoridae</taxon>
        <taxon>Spongospora</taxon>
    </lineage>
</organism>
<dbReference type="GO" id="GO:0006887">
    <property type="term" value="P:exocytosis"/>
    <property type="evidence" value="ECO:0007669"/>
    <property type="project" value="UniProtKB-KW"/>
</dbReference>
<dbReference type="AlphaFoldDB" id="A0A0H5R3Z8"/>
<evidence type="ECO:0000256" key="3">
    <source>
        <dbReference type="ARBA" id="ARBA00022483"/>
    </source>
</evidence>
<dbReference type="PANTHER" id="PTHR21426">
    <property type="entry name" value="EXOCYST COMPLEX COMPONENT 8"/>
    <property type="match status" value="1"/>
</dbReference>
<keyword evidence="3" id="KW-0268">Exocytosis</keyword>
<dbReference type="InterPro" id="IPR033961">
    <property type="entry name" value="Exo84"/>
</dbReference>
<dbReference type="Gene3D" id="1.20.58.1220">
    <property type="entry name" value="Exo84p, C-terminal helical domain"/>
    <property type="match status" value="1"/>
</dbReference>
<dbReference type="EMBL" id="HACM01008194">
    <property type="protein sequence ID" value="CRZ08636.1"/>
    <property type="molecule type" value="Transcribed_RNA"/>
</dbReference>
<evidence type="ECO:0000256" key="5">
    <source>
        <dbReference type="SAM" id="MobiDB-lite"/>
    </source>
</evidence>
<dbReference type="Pfam" id="PF08700">
    <property type="entry name" value="VPS51_Exo84_N"/>
    <property type="match status" value="1"/>
</dbReference>
<dbReference type="InterPro" id="IPR016159">
    <property type="entry name" value="Cullin_repeat-like_dom_sf"/>
</dbReference>
<feature type="domain" description="Exocyst component Exo84 C-terminal" evidence="6">
    <location>
        <begin position="173"/>
        <end position="369"/>
    </location>
</feature>
<dbReference type="GO" id="GO:0006893">
    <property type="term" value="P:Golgi to plasma membrane transport"/>
    <property type="evidence" value="ECO:0007669"/>
    <property type="project" value="TreeGrafter"/>
</dbReference>
<dbReference type="SUPFAM" id="SSF74788">
    <property type="entry name" value="Cullin repeat-like"/>
    <property type="match status" value="1"/>
</dbReference>
<sequence length="750" mass="85539">MVGESFAPRTKREALKRSAKGIYERRKRAAVPEARRNDASSPENPRQMALINLRTTLELFGLPTFRVETYMAAHFSAPVDDEAHKQELLTRKTLMNETLKSFVTDNYNMFIHTSKEIEYIESDLSNLHNTLGQYKTAIKRLQDIPITKKDTHAILISKISSGAKNVNSTILIDIIDELNTLIYERKLEQATELVDSSFDRVNTIDATDIQVEDAHAKLTIEKDKLVCVASEMFKSPALKPQERRRYINCIVKLGRMDKALDLFVEQRSSMIRIAQGQIRSTGDLTSYITDVSGVVFSSIGTGWIEFKRIFKNHALNSRFFTWATSELETFGNLVRHQVFRADSSFRTVCQCVHLTVLACKMLEKQGLKFSFMFEKLFLDDLRSAFQTYSITARQIIAKALSTETWEIEQTWIKQPSKIDVADKLSITRSARSLYDVVHQFIQDMRLLIFNPIVFDPTVNDLLPLASTGIRVMFEEYLLNMATVSKSEATTDAQGIAILSNSYFLAEDLFPRIIKQLTQRIPPQRGMTEILNFHDQLMKFYKAQREFFCQKRGEKWISDIIKWNSEAEKWFAPLDSPVDTPSAGFMSFGVYLIQLGVQVNKCLEFEVPRIQSRAVAEVLSQLRSDASWSHVPAKLNPRGYRQLTLDMAFMKMAEGGSGFYQEAVMKYSSEIMLHAKKRLETPIETIDESWADKLIDCLPEKTRLTVAIKVTPNKASEPISRLISPNPSPARGSRAQSTLVIRESGSSRKQK</sequence>
<protein>
    <recommendedName>
        <fullName evidence="6">Exocyst component Exo84 C-terminal domain-containing protein</fullName>
    </recommendedName>
</protein>
<evidence type="ECO:0000259" key="6">
    <source>
        <dbReference type="Pfam" id="PF16528"/>
    </source>
</evidence>
<proteinExistence type="inferred from homology"/>
<accession>A0A0H5R3Z8</accession>
<keyword evidence="4" id="KW-0653">Protein transport</keyword>
<feature type="region of interest" description="Disordered" evidence="5">
    <location>
        <begin position="715"/>
        <end position="750"/>
    </location>
</feature>
<evidence type="ECO:0000256" key="2">
    <source>
        <dbReference type="ARBA" id="ARBA00022448"/>
    </source>
</evidence>
<dbReference type="Gene3D" id="1.20.58.1210">
    <property type="entry name" value="Exo84p, N-terminal helical domain"/>
    <property type="match status" value="1"/>
</dbReference>
<dbReference type="Pfam" id="PF16528">
    <property type="entry name" value="Exo84_C"/>
    <property type="match status" value="1"/>
</dbReference>
<evidence type="ECO:0000313" key="7">
    <source>
        <dbReference type="EMBL" id="CRZ08636.1"/>
    </source>
</evidence>
<dbReference type="GO" id="GO:0000145">
    <property type="term" value="C:exocyst"/>
    <property type="evidence" value="ECO:0007669"/>
    <property type="project" value="InterPro"/>
</dbReference>
<dbReference type="InterPro" id="IPR042560">
    <property type="entry name" value="Exo84_C_2"/>
</dbReference>
<evidence type="ECO:0000256" key="1">
    <source>
        <dbReference type="ARBA" id="ARBA00007210"/>
    </source>
</evidence>
<evidence type="ECO:0000256" key="4">
    <source>
        <dbReference type="ARBA" id="ARBA00022927"/>
    </source>
</evidence>
<name>A0A0H5R3Z8_9EUKA</name>
<keyword evidence="2" id="KW-0813">Transport</keyword>
<dbReference type="InterPro" id="IPR042561">
    <property type="entry name" value="Exo84_C_1"/>
</dbReference>
<reference evidence="7" key="1">
    <citation type="submission" date="2015-04" db="EMBL/GenBank/DDBJ databases">
        <title>The genome sequence of the plant pathogenic Rhizarian Plasmodiophora brassicae reveals insights in its biotrophic life cycle and the origin of chitin synthesis.</title>
        <authorList>
            <person name="Schwelm A."/>
            <person name="Fogelqvist J."/>
            <person name="Knaust A."/>
            <person name="Julke S."/>
            <person name="Lilja T."/>
            <person name="Dhandapani V."/>
            <person name="Bonilla-Rosso G."/>
            <person name="Karlsson M."/>
            <person name="Shevchenko A."/>
            <person name="Choi S.R."/>
            <person name="Kim H.G."/>
            <person name="Park J.Y."/>
            <person name="Lim Y.P."/>
            <person name="Ludwig-Muller J."/>
            <person name="Dixelius C."/>
        </authorList>
    </citation>
    <scope>NUCLEOTIDE SEQUENCE</scope>
    <source>
        <tissue evidence="7">Potato root galls</tissue>
    </source>
</reference>
<comment type="similarity">
    <text evidence="1">Belongs to the EXO84 family.</text>
</comment>